<feature type="region of interest" description="Disordered" evidence="1">
    <location>
        <begin position="440"/>
        <end position="459"/>
    </location>
</feature>
<dbReference type="Pfam" id="PF00646">
    <property type="entry name" value="F-box"/>
    <property type="match status" value="1"/>
</dbReference>
<organism evidence="3 4">
    <name type="scientific">Crepidotus variabilis</name>
    <dbReference type="NCBI Taxonomy" id="179855"/>
    <lineage>
        <taxon>Eukaryota</taxon>
        <taxon>Fungi</taxon>
        <taxon>Dikarya</taxon>
        <taxon>Basidiomycota</taxon>
        <taxon>Agaricomycotina</taxon>
        <taxon>Agaricomycetes</taxon>
        <taxon>Agaricomycetidae</taxon>
        <taxon>Agaricales</taxon>
        <taxon>Agaricineae</taxon>
        <taxon>Crepidotaceae</taxon>
        <taxon>Crepidotus</taxon>
    </lineage>
</organism>
<feature type="domain" description="F-box" evidence="2">
    <location>
        <begin position="9"/>
        <end position="58"/>
    </location>
</feature>
<comment type="caution">
    <text evidence="3">The sequence shown here is derived from an EMBL/GenBank/DDBJ whole genome shotgun (WGS) entry which is preliminary data.</text>
</comment>
<dbReference type="AlphaFoldDB" id="A0A9P6JPV8"/>
<dbReference type="SMART" id="SM00256">
    <property type="entry name" value="FBOX"/>
    <property type="match status" value="1"/>
</dbReference>
<keyword evidence="4" id="KW-1185">Reference proteome</keyword>
<dbReference type="SUPFAM" id="SSF81383">
    <property type="entry name" value="F-box domain"/>
    <property type="match status" value="1"/>
</dbReference>
<dbReference type="CDD" id="cd09917">
    <property type="entry name" value="F-box_SF"/>
    <property type="match status" value="1"/>
</dbReference>
<evidence type="ECO:0000256" key="1">
    <source>
        <dbReference type="SAM" id="MobiDB-lite"/>
    </source>
</evidence>
<accession>A0A9P6JPV8</accession>
<dbReference type="InterPro" id="IPR036047">
    <property type="entry name" value="F-box-like_dom_sf"/>
</dbReference>
<evidence type="ECO:0000313" key="4">
    <source>
        <dbReference type="Proteomes" id="UP000807306"/>
    </source>
</evidence>
<feature type="compositionally biased region" description="Low complexity" evidence="1">
    <location>
        <begin position="446"/>
        <end position="455"/>
    </location>
</feature>
<evidence type="ECO:0000313" key="3">
    <source>
        <dbReference type="EMBL" id="KAF9528094.1"/>
    </source>
</evidence>
<reference evidence="3" key="1">
    <citation type="submission" date="2020-11" db="EMBL/GenBank/DDBJ databases">
        <authorList>
            <consortium name="DOE Joint Genome Institute"/>
            <person name="Ahrendt S."/>
            <person name="Riley R."/>
            <person name="Andreopoulos W."/>
            <person name="Labutti K."/>
            <person name="Pangilinan J."/>
            <person name="Ruiz-Duenas F.J."/>
            <person name="Barrasa J.M."/>
            <person name="Sanchez-Garcia M."/>
            <person name="Camarero S."/>
            <person name="Miyauchi S."/>
            <person name="Serrano A."/>
            <person name="Linde D."/>
            <person name="Babiker R."/>
            <person name="Drula E."/>
            <person name="Ayuso-Fernandez I."/>
            <person name="Pacheco R."/>
            <person name="Padilla G."/>
            <person name="Ferreira P."/>
            <person name="Barriuso J."/>
            <person name="Kellner H."/>
            <person name="Castanera R."/>
            <person name="Alfaro M."/>
            <person name="Ramirez L."/>
            <person name="Pisabarro A.G."/>
            <person name="Kuo A."/>
            <person name="Tritt A."/>
            <person name="Lipzen A."/>
            <person name="He G."/>
            <person name="Yan M."/>
            <person name="Ng V."/>
            <person name="Cullen D."/>
            <person name="Martin F."/>
            <person name="Rosso M.-N."/>
            <person name="Henrissat B."/>
            <person name="Hibbett D."/>
            <person name="Martinez A.T."/>
            <person name="Grigoriev I.V."/>
        </authorList>
    </citation>
    <scope>NUCLEOTIDE SEQUENCE</scope>
    <source>
        <strain evidence="3">CBS 506.95</strain>
    </source>
</reference>
<dbReference type="PROSITE" id="PS50181">
    <property type="entry name" value="FBOX"/>
    <property type="match status" value="1"/>
</dbReference>
<gene>
    <name evidence="3" type="ORF">CPB83DRAFT_356333</name>
</gene>
<dbReference type="EMBL" id="MU157855">
    <property type="protein sequence ID" value="KAF9528094.1"/>
    <property type="molecule type" value="Genomic_DNA"/>
</dbReference>
<name>A0A9P6JPV8_9AGAR</name>
<protein>
    <recommendedName>
        <fullName evidence="2">F-box domain-containing protein</fullName>
    </recommendedName>
</protein>
<evidence type="ECO:0000259" key="2">
    <source>
        <dbReference type="PROSITE" id="PS50181"/>
    </source>
</evidence>
<dbReference type="Proteomes" id="UP000807306">
    <property type="component" value="Unassembled WGS sequence"/>
</dbReference>
<proteinExistence type="predicted"/>
<sequence>MGHHAPRDLGFIMDLPTDLVYEILQHLHPIDLYTLVRTNKTLRALLLSKESYSTWRNSYTLHPDIPTCPADISYPKWTTLLFGPDECDKCGSNYAMPDIAFRANYCESCIMRNYMDKGMYPHVLESHPDHKDTLWPLLRFSYQWSGYTYFKGEFRKQYLPNDVTQREHEVTSFLKRIDADISKADREYRVYRWSRVQEVRAYMAHVESCNTWYMEVYRKVKDAHSGLSLRLATRCSRILVKRGFHPRDISSSLVQNALHASHITRLRGLRFRTVLKRIEVWVTAAARMRSADEKKDLLQKRQKLVDDTYHQYAMSRFSTDIWSSLPPAEVVRDLGYFKGFIESESDELGKLCQDRATAELDGFIETTFEKPKRGLTLASLLTNGKMKDYLGKGHPQEFDVLELATSVFSCPPCEAEVKCASDASAVVGWNELKNHLHCSPAREKASSTTPTPSTSAVKDKVATPLELPLRADKGGARDAISLLRLLALDPLTTTAEDMDKLDPRFLCMCCSPETSKGLTGRRAMGWRECLAHLHHMKLVTSQGAHYVPSWMLLTEEATRSVRYHENMLNPFPKKSSWSCKHCSLHFQKGVDRSCANDHVKNVHKIERPRQDIDFCFVPGKNKHRRKLFVVTLEPPVHYRCTKCPDAKSFRLWSLRPLQAHLADKHDIRENHDIGYISIDISQRTSEDLMVEEMHHP</sequence>
<dbReference type="OrthoDB" id="2823912at2759"/>
<dbReference type="InterPro" id="IPR001810">
    <property type="entry name" value="F-box_dom"/>
</dbReference>